<evidence type="ECO:0000313" key="1">
    <source>
        <dbReference type="EMBL" id="MFD2600171.1"/>
    </source>
</evidence>
<sequence>MKNFNKTYLLFALLTCFGCQKGYESLNELESVFASKSNNETPCGYFDDQDCDSVPDDIDNCINVKNADQVDSDGDGIGDACDPTPFGNGGNQQSSNLKNKPFLSAADFASRCIALEQVRNSYDCGMAAGLSEIIKEAHPVFAAHPAYNFELAYYKKNQIVAPSENSDLGAIYSASSTLSSASGCATDSTSVCYRAVKQSQDDFLTRVAAINIFNGKIEYANQMITSYPARAEYFNGYKMGCAEGFWMKDTDMIVFKNLWQNE</sequence>
<name>A0ABW5NM21_9SPHI</name>
<protein>
    <recommendedName>
        <fullName evidence="3">Thrombospondin type 3 repeat-containing protein</fullName>
    </recommendedName>
</protein>
<dbReference type="RefSeq" id="WP_380870311.1">
    <property type="nucleotide sequence ID" value="NZ_JBHUMA010000009.1"/>
</dbReference>
<evidence type="ECO:0008006" key="3">
    <source>
        <dbReference type="Google" id="ProtNLM"/>
    </source>
</evidence>
<dbReference type="InterPro" id="IPR028974">
    <property type="entry name" value="TSP_type-3_rpt"/>
</dbReference>
<proteinExistence type="predicted"/>
<dbReference type="EMBL" id="JBHUMA010000009">
    <property type="protein sequence ID" value="MFD2600171.1"/>
    <property type="molecule type" value="Genomic_DNA"/>
</dbReference>
<comment type="caution">
    <text evidence="1">The sequence shown here is derived from an EMBL/GenBank/DDBJ whole genome shotgun (WGS) entry which is preliminary data.</text>
</comment>
<reference evidence="2" key="1">
    <citation type="journal article" date="2019" name="Int. J. Syst. Evol. Microbiol.">
        <title>The Global Catalogue of Microorganisms (GCM) 10K type strain sequencing project: providing services to taxonomists for standard genome sequencing and annotation.</title>
        <authorList>
            <consortium name="The Broad Institute Genomics Platform"/>
            <consortium name="The Broad Institute Genome Sequencing Center for Infectious Disease"/>
            <person name="Wu L."/>
            <person name="Ma J."/>
        </authorList>
    </citation>
    <scope>NUCLEOTIDE SEQUENCE [LARGE SCALE GENOMIC DNA]</scope>
    <source>
        <strain evidence="2">KCTC 42248</strain>
    </source>
</reference>
<dbReference type="SUPFAM" id="SSF103647">
    <property type="entry name" value="TSP type-3 repeat"/>
    <property type="match status" value="1"/>
</dbReference>
<evidence type="ECO:0000313" key="2">
    <source>
        <dbReference type="Proteomes" id="UP001597393"/>
    </source>
</evidence>
<accession>A0ABW5NM21</accession>
<organism evidence="1 2">
    <name type="scientific">Sphingobacterium corticis</name>
    <dbReference type="NCBI Taxonomy" id="1812823"/>
    <lineage>
        <taxon>Bacteria</taxon>
        <taxon>Pseudomonadati</taxon>
        <taxon>Bacteroidota</taxon>
        <taxon>Sphingobacteriia</taxon>
        <taxon>Sphingobacteriales</taxon>
        <taxon>Sphingobacteriaceae</taxon>
        <taxon>Sphingobacterium</taxon>
    </lineage>
</organism>
<dbReference type="Proteomes" id="UP001597393">
    <property type="component" value="Unassembled WGS sequence"/>
</dbReference>
<gene>
    <name evidence="1" type="ORF">ACFSQ3_14530</name>
</gene>
<dbReference type="Gene3D" id="4.10.1080.10">
    <property type="entry name" value="TSP type-3 repeat"/>
    <property type="match status" value="1"/>
</dbReference>
<keyword evidence="2" id="KW-1185">Reference proteome</keyword>